<dbReference type="RefSeq" id="WP_171433669.1">
    <property type="nucleotide sequence ID" value="NZ_JABFJV010000028.1"/>
</dbReference>
<evidence type="ECO:0000259" key="1">
    <source>
        <dbReference type="Pfam" id="PF08937"/>
    </source>
</evidence>
<reference evidence="2 3" key="1">
    <citation type="submission" date="2020-05" db="EMBL/GenBank/DDBJ databases">
        <authorList>
            <person name="Whitworth D."/>
        </authorList>
    </citation>
    <scope>NUCLEOTIDE SEQUENCE [LARGE SCALE GENOMIC DNA]</scope>
    <source>
        <strain evidence="2 3">AB043B</strain>
    </source>
</reference>
<evidence type="ECO:0000313" key="3">
    <source>
        <dbReference type="Proteomes" id="UP000563426"/>
    </source>
</evidence>
<accession>A0A7Y4KFT3</accession>
<proteinExistence type="predicted"/>
<keyword evidence="3" id="KW-1185">Reference proteome</keyword>
<dbReference type="Proteomes" id="UP000563426">
    <property type="component" value="Unassembled WGS sequence"/>
</dbReference>
<comment type="caution">
    <text evidence="2">The sequence shown here is derived from an EMBL/GenBank/DDBJ whole genome shotgun (WGS) entry which is preliminary data.</text>
</comment>
<name>A0A7Y4KFT3_9BACT</name>
<dbReference type="Pfam" id="PF08937">
    <property type="entry name" value="ThsB_TIR"/>
    <property type="match status" value="1"/>
</dbReference>
<feature type="domain" description="Thoeris protein ThsB TIR-like" evidence="1">
    <location>
        <begin position="7"/>
        <end position="105"/>
    </location>
</feature>
<organism evidence="2 3">
    <name type="scientific">Corallococcus exercitus</name>
    <dbReference type="NCBI Taxonomy" id="2316736"/>
    <lineage>
        <taxon>Bacteria</taxon>
        <taxon>Pseudomonadati</taxon>
        <taxon>Myxococcota</taxon>
        <taxon>Myxococcia</taxon>
        <taxon>Myxococcales</taxon>
        <taxon>Cystobacterineae</taxon>
        <taxon>Myxococcaceae</taxon>
        <taxon>Corallococcus</taxon>
    </lineage>
</organism>
<protein>
    <submittedName>
        <fullName evidence="2">TIR domain-containing protein</fullName>
    </submittedName>
</protein>
<dbReference type="AlphaFoldDB" id="A0A7Y4KFT3"/>
<dbReference type="InterPro" id="IPR015032">
    <property type="entry name" value="ThsB__TIR-like_domain"/>
</dbReference>
<gene>
    <name evidence="2" type="ORF">HMI49_07690</name>
</gene>
<evidence type="ECO:0000313" key="2">
    <source>
        <dbReference type="EMBL" id="NOK33073.1"/>
    </source>
</evidence>
<sequence>MDRHKVFVSFHHANDQIWKDRFEAIFYNYAEVIVTRSVQDGDIDPNIHPETARRMIRDEYLRDATVTVVLVGHETWKRRFVDWEISSTLRDTEFNPRGGLLGILLPTFPLNPDRSYNPRIIPPRLHDNVASGYARLYSWTENPASLQQWIHEAFMRRNENPPPVNSRELFKYNRTTDSWT</sequence>
<dbReference type="EMBL" id="JABFJV010000028">
    <property type="protein sequence ID" value="NOK33073.1"/>
    <property type="molecule type" value="Genomic_DNA"/>
</dbReference>